<dbReference type="EMBL" id="ACQT01000093">
    <property type="protein sequence ID" value="EER59829.1"/>
    <property type="molecule type" value="Genomic_DNA"/>
</dbReference>
<evidence type="ECO:0000259" key="3">
    <source>
        <dbReference type="Pfam" id="PF18203"/>
    </source>
</evidence>
<dbReference type="NCBIfam" id="TIGR04174">
    <property type="entry name" value="IPTL_CTERM"/>
    <property type="match status" value="1"/>
</dbReference>
<gene>
    <name evidence="4" type="ORF">AcdelDRAFT_2596</name>
</gene>
<dbReference type="PATRIC" id="fig|573060.9.peg.2480"/>
<keyword evidence="2" id="KW-1133">Transmembrane helix</keyword>
<evidence type="ECO:0000313" key="5">
    <source>
        <dbReference type="Proteomes" id="UP000003856"/>
    </source>
</evidence>
<protein>
    <recommendedName>
        <fullName evidence="3">IPTL-CTERM protein sorting domain-containing protein</fullName>
    </recommendedName>
</protein>
<dbReference type="Pfam" id="PF18203">
    <property type="entry name" value="IPTL-CTERM"/>
    <property type="match status" value="1"/>
</dbReference>
<feature type="transmembrane region" description="Helical" evidence="2">
    <location>
        <begin position="1040"/>
        <end position="1056"/>
    </location>
</feature>
<evidence type="ECO:0000256" key="2">
    <source>
        <dbReference type="SAM" id="Phobius"/>
    </source>
</evidence>
<feature type="compositionally biased region" description="Polar residues" evidence="1">
    <location>
        <begin position="525"/>
        <end position="540"/>
    </location>
</feature>
<keyword evidence="2" id="KW-0812">Transmembrane</keyword>
<evidence type="ECO:0000256" key="1">
    <source>
        <dbReference type="SAM" id="MobiDB-lite"/>
    </source>
</evidence>
<keyword evidence="5" id="KW-1185">Reference proteome</keyword>
<feature type="region of interest" description="Disordered" evidence="1">
    <location>
        <begin position="521"/>
        <end position="540"/>
    </location>
</feature>
<dbReference type="AlphaFoldDB" id="C5T6R6"/>
<keyword evidence="2" id="KW-0472">Membrane</keyword>
<feature type="transmembrane region" description="Helical" evidence="2">
    <location>
        <begin position="21"/>
        <end position="41"/>
    </location>
</feature>
<organism evidence="4 5">
    <name type="scientific">Acidovorax delafieldii 2AN</name>
    <dbReference type="NCBI Taxonomy" id="573060"/>
    <lineage>
        <taxon>Bacteria</taxon>
        <taxon>Pseudomonadati</taxon>
        <taxon>Pseudomonadota</taxon>
        <taxon>Betaproteobacteria</taxon>
        <taxon>Burkholderiales</taxon>
        <taxon>Comamonadaceae</taxon>
        <taxon>Acidovorax</taxon>
    </lineage>
</organism>
<accession>C5T6R6</accession>
<comment type="caution">
    <text evidence="4">The sequence shown here is derived from an EMBL/GenBank/DDBJ whole genome shotgun (WGS) entry which is preliminary data.</text>
</comment>
<proteinExistence type="predicted"/>
<dbReference type="Proteomes" id="UP000003856">
    <property type="component" value="Unassembled WGS sequence"/>
</dbReference>
<evidence type="ECO:0000313" key="4">
    <source>
        <dbReference type="EMBL" id="EER59829.1"/>
    </source>
</evidence>
<sequence>MLKAINVWKVLQGLARQCQRGVWAIAVGGALLGTPLVHAGFANGGFEDNTTMPPTGWTHRTYTRSAVLPASPPVPNPATGVTLSQLGLSGAALGNGLSAVVTTPVFNVPATNPGTLTAPRWGNNALKLNDQGAKLASSIEQVATMTVAEVDPVDNKVHVRFGMAPVLVDGGHSPTQQPYFYVEVRNLTKNKVMFNTYNYANQSGVPWQTAGSYRYTDWQGFDIAPGNGQLDVGDQVMLIIYASNCQPGAATHEARVYVDAVGAFMPGLAISSSGPSAAKPGDQVTYTYNYANNSGVIALGSKVRVAAPKTEDGLFTTFVPGSWPASCTGPYTGVSPRSDYLECVVGSGGLLNDGQSGSFDVTFSVPAGAATSGPNAVINNGDYDVRSDTASPFIGPLVKTNIVPLVTPTTDLGVVVTNGGQSSYAPADTPVYAVTVTNYSSSGVTGASVNQTLTGVAGGSWACAVPVGSTASCGATSSGAGPISTSTADLPPGQSLVYTYTGGTLTGAGTPATTVVTVAPPAGTQDTQSSNNTTGMNTSVGTLRNVTANTTGTGTGHILAVPSGLACGSAGSVCSAAGTTQPVAQGDEVRLTPVAQAGSVFKSWGGCTSTSGSVCVVTVGATDVTATAEFARAYIVTPTLLPGGTMTSSAPRQVEEGASTVFSITPNAGKTTYVLPPASGTACTGVLDTGVSPNTYTVNPVNANCGFTVAFAIAVAQTSSVVGGNGSISPLGASGPLVPGANNTVYTLTPAAGYSPVVGGTCKGTQDIAANTYTVTNETTDCTVIASFTNDPVTVTSAASGGNGSIDTTGTVNLVRGGSRTYNFTPAPGFYPLVTGNCPGTLMGTVYTVSPVNANCAFSVSFTNQAVNITSSVTSGTGTITPNGGTTVARGGGQAFSATPGGGSVPVFDGTCTGLRNGNDFTVSNALVDCGVQVKFIAAANAITVTTTVPGGNGTVTTPGQNAAGDTVLAVGDTRVWTLTPSAVGMVPSVLAGSTCTGTLSATAPYTYTVTNATAACAVSFAFAGAGSGQVASIPTLSEWGLILLSALIGLGMIGMRRRQMN</sequence>
<name>C5T6R6_ACIDE</name>
<feature type="domain" description="IPTL-CTERM protein sorting" evidence="3">
    <location>
        <begin position="1032"/>
        <end position="1058"/>
    </location>
</feature>
<dbReference type="InterPro" id="IPR026442">
    <property type="entry name" value="IPTL_CTERM"/>
</dbReference>
<reference evidence="4 5" key="1">
    <citation type="submission" date="2009-05" db="EMBL/GenBank/DDBJ databases">
        <title>The draft genome of Acidovorax delafieldii 2AN.</title>
        <authorList>
            <consortium name="US DOE Joint Genome Institute (JGI-PGF)"/>
            <person name="Lucas S."/>
            <person name="Copeland A."/>
            <person name="Lapidus A."/>
            <person name="Glavina del Rio T."/>
            <person name="Tice H."/>
            <person name="Bruce D."/>
            <person name="Goodwin L."/>
            <person name="Pitluck S."/>
            <person name="Larimer F."/>
            <person name="Land M.L."/>
            <person name="Hauser L."/>
            <person name="Shelobolina E.S."/>
            <person name="Picardal F."/>
            <person name="Roden E."/>
            <person name="Emerson D."/>
        </authorList>
    </citation>
    <scope>NUCLEOTIDE SEQUENCE [LARGE SCALE GENOMIC DNA]</scope>
    <source>
        <strain evidence="4 5">2AN</strain>
    </source>
</reference>